<sequence>MIRAFAKTRRFRDAIYMFRTMFHFQADIRPDNYTYACVIRACSNNFDFRMLRLVHGSSLSAGLGLNPICCSALVGAYSKLGFVHEVCRVFNGIAEPDLVLWNSLILAYVCSMWDIRIQMFSSMRHYGRSLMGSLLVSLYLRCMCMDSAYRVFCCIFNPDLVTWSALIAGYSQCGEYQKVLLYFRKLNMDSKRRDSVLIATVLASIAQTAIVVPGCEVHGYVLRHGLESHVKVSSALIDMYSKCGFLHLGTCVFKIMPERNIISYNSVILAKACMDVLPRLSRCLMRYWREDWYLMKQHYLLSPEHYVYMVKLLGSAGGLEEAYNLTQSLPEPVDKAILGALLSCCDSYGNSELAETVAPQIFKSNPSDNVYKVMFSNIYAGDGRWDDAKKLRDKMIRGQKKIPGISWIEGSYYYYYY</sequence>
<name>A0ACB0JLH9_TRIPR</name>
<protein>
    <submittedName>
        <fullName evidence="1">Uncharacterized protein</fullName>
    </submittedName>
</protein>
<evidence type="ECO:0000313" key="2">
    <source>
        <dbReference type="Proteomes" id="UP001177021"/>
    </source>
</evidence>
<accession>A0ACB0JLH9</accession>
<comment type="caution">
    <text evidence="1">The sequence shown here is derived from an EMBL/GenBank/DDBJ whole genome shotgun (WGS) entry which is preliminary data.</text>
</comment>
<gene>
    <name evidence="1" type="ORF">MILVUS5_LOCUS13506</name>
</gene>
<dbReference type="Proteomes" id="UP001177021">
    <property type="component" value="Unassembled WGS sequence"/>
</dbReference>
<keyword evidence="2" id="KW-1185">Reference proteome</keyword>
<evidence type="ECO:0000313" key="1">
    <source>
        <dbReference type="EMBL" id="CAJ2644498.1"/>
    </source>
</evidence>
<dbReference type="EMBL" id="CASHSV030000034">
    <property type="protein sequence ID" value="CAJ2644498.1"/>
    <property type="molecule type" value="Genomic_DNA"/>
</dbReference>
<reference evidence="1" key="1">
    <citation type="submission" date="2023-10" db="EMBL/GenBank/DDBJ databases">
        <authorList>
            <person name="Rodriguez Cubillos JULIANA M."/>
            <person name="De Vega J."/>
        </authorList>
    </citation>
    <scope>NUCLEOTIDE SEQUENCE</scope>
</reference>
<proteinExistence type="predicted"/>
<organism evidence="1 2">
    <name type="scientific">Trifolium pratense</name>
    <name type="common">Red clover</name>
    <dbReference type="NCBI Taxonomy" id="57577"/>
    <lineage>
        <taxon>Eukaryota</taxon>
        <taxon>Viridiplantae</taxon>
        <taxon>Streptophyta</taxon>
        <taxon>Embryophyta</taxon>
        <taxon>Tracheophyta</taxon>
        <taxon>Spermatophyta</taxon>
        <taxon>Magnoliopsida</taxon>
        <taxon>eudicotyledons</taxon>
        <taxon>Gunneridae</taxon>
        <taxon>Pentapetalae</taxon>
        <taxon>rosids</taxon>
        <taxon>fabids</taxon>
        <taxon>Fabales</taxon>
        <taxon>Fabaceae</taxon>
        <taxon>Papilionoideae</taxon>
        <taxon>50 kb inversion clade</taxon>
        <taxon>NPAAA clade</taxon>
        <taxon>Hologalegina</taxon>
        <taxon>IRL clade</taxon>
        <taxon>Trifolieae</taxon>
        <taxon>Trifolium</taxon>
    </lineage>
</organism>